<protein>
    <submittedName>
        <fullName evidence="2">Uncharacterized protein</fullName>
    </submittedName>
</protein>
<accession>A0A328BER7</accession>
<gene>
    <name evidence="2" type="ORF">DJ019_13175</name>
</gene>
<dbReference type="AlphaFoldDB" id="A0A328BER7"/>
<keyword evidence="3" id="KW-1185">Reference proteome</keyword>
<feature type="transmembrane region" description="Helical" evidence="1">
    <location>
        <begin position="52"/>
        <end position="77"/>
    </location>
</feature>
<organism evidence="2 3">
    <name type="scientific">Phenylobacterium kunshanense</name>
    <dbReference type="NCBI Taxonomy" id="1445034"/>
    <lineage>
        <taxon>Bacteria</taxon>
        <taxon>Pseudomonadati</taxon>
        <taxon>Pseudomonadota</taxon>
        <taxon>Alphaproteobacteria</taxon>
        <taxon>Caulobacterales</taxon>
        <taxon>Caulobacteraceae</taxon>
        <taxon>Phenylobacterium</taxon>
    </lineage>
</organism>
<proteinExistence type="predicted"/>
<keyword evidence="1" id="KW-0472">Membrane</keyword>
<reference evidence="2 3" key="1">
    <citation type="submission" date="2018-05" db="EMBL/GenBank/DDBJ databases">
        <authorList>
            <person name="Lanie J.A."/>
            <person name="Ng W.-L."/>
            <person name="Kazmierczak K.M."/>
            <person name="Andrzejewski T.M."/>
            <person name="Davidsen T.M."/>
            <person name="Wayne K.J."/>
            <person name="Tettelin H."/>
            <person name="Glass J.I."/>
            <person name="Rusch D."/>
            <person name="Podicherti R."/>
            <person name="Tsui H.-C.T."/>
            <person name="Winkler M.E."/>
        </authorList>
    </citation>
    <scope>NUCLEOTIDE SEQUENCE [LARGE SCALE GENOMIC DNA]</scope>
    <source>
        <strain evidence="2 3">BUT-10</strain>
    </source>
</reference>
<feature type="transmembrane region" description="Helical" evidence="1">
    <location>
        <begin position="12"/>
        <end position="32"/>
    </location>
</feature>
<evidence type="ECO:0000313" key="2">
    <source>
        <dbReference type="EMBL" id="RAK64951.1"/>
    </source>
</evidence>
<dbReference type="EMBL" id="QFYS01000005">
    <property type="protein sequence ID" value="RAK64951.1"/>
    <property type="molecule type" value="Genomic_DNA"/>
</dbReference>
<dbReference type="RefSeq" id="WP_111276489.1">
    <property type="nucleotide sequence ID" value="NZ_QFYS01000005.1"/>
</dbReference>
<keyword evidence="1" id="KW-0812">Transmembrane</keyword>
<evidence type="ECO:0000256" key="1">
    <source>
        <dbReference type="SAM" id="Phobius"/>
    </source>
</evidence>
<comment type="caution">
    <text evidence="2">The sequence shown here is derived from an EMBL/GenBank/DDBJ whole genome shotgun (WGS) entry which is preliminary data.</text>
</comment>
<keyword evidence="1" id="KW-1133">Transmembrane helix</keyword>
<name>A0A328BER7_9CAUL</name>
<evidence type="ECO:0000313" key="3">
    <source>
        <dbReference type="Proteomes" id="UP000249524"/>
    </source>
</evidence>
<dbReference type="Proteomes" id="UP000249524">
    <property type="component" value="Unassembled WGS sequence"/>
</dbReference>
<sequence>MAPRPSRIWVRLAVAFVAGALSYLGFALWLGLTVGHPPDDPALRDRSAALAIAGLVVCLAAGLVSLVALAAALALALKRMFARKP</sequence>